<dbReference type="Proteomes" id="UP000298252">
    <property type="component" value="Unassembled WGS sequence"/>
</dbReference>
<dbReference type="Gene3D" id="3.40.630.30">
    <property type="match status" value="1"/>
</dbReference>
<dbReference type="PROSITE" id="PS51186">
    <property type="entry name" value="GNAT"/>
    <property type="match status" value="1"/>
</dbReference>
<reference evidence="5 6" key="1">
    <citation type="submission" date="2019-03" db="EMBL/GenBank/DDBJ databases">
        <title>Genomics of glacier-inhabiting Cryobacterium strains.</title>
        <authorList>
            <person name="Liu Q."/>
            <person name="Xin Y.-H."/>
        </authorList>
    </citation>
    <scope>NUCLEOTIDE SEQUENCE [LARGE SCALE GENOMIC DNA]</scope>
    <source>
        <strain evidence="5 6">Hh8</strain>
    </source>
</reference>
<feature type="region of interest" description="Disordered" evidence="3">
    <location>
        <begin position="1"/>
        <end position="22"/>
    </location>
</feature>
<dbReference type="InterPro" id="IPR016181">
    <property type="entry name" value="Acyl_CoA_acyltransferase"/>
</dbReference>
<dbReference type="InterPro" id="IPR000182">
    <property type="entry name" value="GNAT_dom"/>
</dbReference>
<keyword evidence="6" id="KW-1185">Reference proteome</keyword>
<protein>
    <submittedName>
        <fullName evidence="5">N-acetyltransferase</fullName>
    </submittedName>
</protein>
<dbReference type="PANTHER" id="PTHR43877">
    <property type="entry name" value="AMINOALKYLPHOSPHONATE N-ACETYLTRANSFERASE-RELATED-RELATED"/>
    <property type="match status" value="1"/>
</dbReference>
<feature type="domain" description="N-acetyltransferase" evidence="4">
    <location>
        <begin position="40"/>
        <end position="196"/>
    </location>
</feature>
<comment type="caution">
    <text evidence="5">The sequence shown here is derived from an EMBL/GenBank/DDBJ whole genome shotgun (WGS) entry which is preliminary data.</text>
</comment>
<dbReference type="InterPro" id="IPR050832">
    <property type="entry name" value="Bact_Acetyltransf"/>
</dbReference>
<evidence type="ECO:0000256" key="2">
    <source>
        <dbReference type="ARBA" id="ARBA00023315"/>
    </source>
</evidence>
<dbReference type="EMBL" id="SOFD01000035">
    <property type="protein sequence ID" value="TFB74393.1"/>
    <property type="molecule type" value="Genomic_DNA"/>
</dbReference>
<dbReference type="CDD" id="cd04301">
    <property type="entry name" value="NAT_SF"/>
    <property type="match status" value="1"/>
</dbReference>
<keyword evidence="1" id="KW-0808">Transferase</keyword>
<evidence type="ECO:0000313" key="5">
    <source>
        <dbReference type="EMBL" id="TFB74393.1"/>
    </source>
</evidence>
<proteinExistence type="predicted"/>
<name>A0ABY2HYL6_9MICO</name>
<evidence type="ECO:0000313" key="6">
    <source>
        <dbReference type="Proteomes" id="UP000298252"/>
    </source>
</evidence>
<organism evidence="5 6">
    <name type="scientific">Cryobacterium flavum</name>
    <dbReference type="NCBI Taxonomy" id="1424659"/>
    <lineage>
        <taxon>Bacteria</taxon>
        <taxon>Bacillati</taxon>
        <taxon>Actinomycetota</taxon>
        <taxon>Actinomycetes</taxon>
        <taxon>Micrococcales</taxon>
        <taxon>Microbacteriaceae</taxon>
        <taxon>Cryobacterium</taxon>
    </lineage>
</organism>
<sequence>MTVPLRVPPMGGRRTSCLGLGQSAPPPRSTLGRMFPALPIVISAASPTSAEAQDVSTRYYEDLVGRYHQRPATRGEVRDAEAGYPNGDLVAPTGILLLARQGLSVLGCAGMRVRPNAIGEVTRVFVESAARGRGLGRLLMEELECNSLEMGIRTLRLDTRTDLIEARDLYASLGFVEGEAHNSDPYANHWFRKELV</sequence>
<keyword evidence="2" id="KW-0012">Acyltransferase</keyword>
<evidence type="ECO:0000256" key="3">
    <source>
        <dbReference type="SAM" id="MobiDB-lite"/>
    </source>
</evidence>
<evidence type="ECO:0000256" key="1">
    <source>
        <dbReference type="ARBA" id="ARBA00022679"/>
    </source>
</evidence>
<evidence type="ECO:0000259" key="4">
    <source>
        <dbReference type="PROSITE" id="PS51186"/>
    </source>
</evidence>
<dbReference type="SUPFAM" id="SSF55729">
    <property type="entry name" value="Acyl-CoA N-acyltransferases (Nat)"/>
    <property type="match status" value="1"/>
</dbReference>
<gene>
    <name evidence="5" type="ORF">E3O21_13480</name>
</gene>
<accession>A0ABY2HYL6</accession>
<dbReference type="Pfam" id="PF00583">
    <property type="entry name" value="Acetyltransf_1"/>
    <property type="match status" value="1"/>
</dbReference>
<dbReference type="PANTHER" id="PTHR43877:SF2">
    <property type="entry name" value="AMINOALKYLPHOSPHONATE N-ACETYLTRANSFERASE-RELATED"/>
    <property type="match status" value="1"/>
</dbReference>